<dbReference type="OrthoDB" id="3231000at2759"/>
<protein>
    <submittedName>
        <fullName evidence="1">Uncharacterized protein</fullName>
    </submittedName>
</protein>
<dbReference type="EMBL" id="ML994621">
    <property type="protein sequence ID" value="KAF2189235.1"/>
    <property type="molecule type" value="Genomic_DNA"/>
</dbReference>
<keyword evidence="2" id="KW-1185">Reference proteome</keyword>
<dbReference type="Proteomes" id="UP000800200">
    <property type="component" value="Unassembled WGS sequence"/>
</dbReference>
<gene>
    <name evidence="1" type="ORF">K469DRAFT_683668</name>
</gene>
<organism evidence="1 2">
    <name type="scientific">Zopfia rhizophila CBS 207.26</name>
    <dbReference type="NCBI Taxonomy" id="1314779"/>
    <lineage>
        <taxon>Eukaryota</taxon>
        <taxon>Fungi</taxon>
        <taxon>Dikarya</taxon>
        <taxon>Ascomycota</taxon>
        <taxon>Pezizomycotina</taxon>
        <taxon>Dothideomycetes</taxon>
        <taxon>Dothideomycetes incertae sedis</taxon>
        <taxon>Zopfiaceae</taxon>
        <taxon>Zopfia</taxon>
    </lineage>
</organism>
<name>A0A6A6EDW3_9PEZI</name>
<reference evidence="1" key="1">
    <citation type="journal article" date="2020" name="Stud. Mycol.">
        <title>101 Dothideomycetes genomes: a test case for predicting lifestyles and emergence of pathogens.</title>
        <authorList>
            <person name="Haridas S."/>
            <person name="Albert R."/>
            <person name="Binder M."/>
            <person name="Bloem J."/>
            <person name="Labutti K."/>
            <person name="Salamov A."/>
            <person name="Andreopoulos B."/>
            <person name="Baker S."/>
            <person name="Barry K."/>
            <person name="Bills G."/>
            <person name="Bluhm B."/>
            <person name="Cannon C."/>
            <person name="Castanera R."/>
            <person name="Culley D."/>
            <person name="Daum C."/>
            <person name="Ezra D."/>
            <person name="Gonzalez J."/>
            <person name="Henrissat B."/>
            <person name="Kuo A."/>
            <person name="Liang C."/>
            <person name="Lipzen A."/>
            <person name="Lutzoni F."/>
            <person name="Magnuson J."/>
            <person name="Mondo S."/>
            <person name="Nolan M."/>
            <person name="Ohm R."/>
            <person name="Pangilinan J."/>
            <person name="Park H.-J."/>
            <person name="Ramirez L."/>
            <person name="Alfaro M."/>
            <person name="Sun H."/>
            <person name="Tritt A."/>
            <person name="Yoshinaga Y."/>
            <person name="Zwiers L.-H."/>
            <person name="Turgeon B."/>
            <person name="Goodwin S."/>
            <person name="Spatafora J."/>
            <person name="Crous P."/>
            <person name="Grigoriev I."/>
        </authorList>
    </citation>
    <scope>NUCLEOTIDE SEQUENCE</scope>
    <source>
        <strain evidence="1">CBS 207.26</strain>
    </source>
</reference>
<sequence>MAFSNRPQVYSDAIQRYSLQSTKDTLYAGQQYIFLATLLQQSERHDQSRGEQHDLAIVQTVGPECERKRLRFSYKDLHQLLNLPQPQGGRAQVLFLRGFLPPSWIRSLGAKYIIDPEFFRQHLDLPFIPKCQSVFATPCLPSTKKNALTLRVSTISRTDLAVNGTQRRGRIAEDLTNYFRGFCNTARPGDSLVRSFYSLNSRYNVVEQDISICVEEREEGWTAVVWLDTGKDLTGSPPGPWTQSKLTRSTFLPVPHHVRQIALTHEALKSKGERPPARVADCGSLPQSATHLAQEFDMFLDKNVAAQDALYTLSPLFSFAAESEIQFLNLLQELYDDIANKLGRDEQSTVALQILTWHKQLLDQHSNRVEETLRFLRSCVRTQWPHASGKHKKKADLVKSSLSKTMNISWRAQLNNL</sequence>
<evidence type="ECO:0000313" key="1">
    <source>
        <dbReference type="EMBL" id="KAF2189235.1"/>
    </source>
</evidence>
<proteinExistence type="predicted"/>
<dbReference type="AlphaFoldDB" id="A0A6A6EDW3"/>
<evidence type="ECO:0000313" key="2">
    <source>
        <dbReference type="Proteomes" id="UP000800200"/>
    </source>
</evidence>
<accession>A0A6A6EDW3</accession>